<dbReference type="AlphaFoldDB" id="A0A5D0CMF9"/>
<dbReference type="GO" id="GO:0050660">
    <property type="term" value="F:flavin adenine dinucleotide binding"/>
    <property type="evidence" value="ECO:0007669"/>
    <property type="project" value="InterPro"/>
</dbReference>
<protein>
    <submittedName>
        <fullName evidence="7">Acyl-CoA dehydrogenase</fullName>
    </submittedName>
</protein>
<dbReference type="CDD" id="cd00567">
    <property type="entry name" value="ACAD"/>
    <property type="match status" value="1"/>
</dbReference>
<dbReference type="GO" id="GO:0003995">
    <property type="term" value="F:acyl-CoA dehydrogenase activity"/>
    <property type="evidence" value="ECO:0007669"/>
    <property type="project" value="TreeGrafter"/>
</dbReference>
<proteinExistence type="predicted"/>
<evidence type="ECO:0000259" key="6">
    <source>
        <dbReference type="Pfam" id="PF08028"/>
    </source>
</evidence>
<evidence type="ECO:0000313" key="8">
    <source>
        <dbReference type="Proteomes" id="UP000325218"/>
    </source>
</evidence>
<dbReference type="SUPFAM" id="SSF47203">
    <property type="entry name" value="Acyl-CoA dehydrogenase C-terminal domain-like"/>
    <property type="match status" value="1"/>
</dbReference>
<sequence>MPLERQQLGITDKQQEWLARLDAILEQHAAGTEKADAENDLNYGLISDLKRIGYPALAVPSDFGGGGISLTDFLAFQERIAQADGATALAIGWHMSTVLQLGAVCPWRAADFEALCGEILASGALINRADSEGATGSPSRGGVPQTTAQRTPDGYTITGTKRFTSLAPVLDYFIVSAFEPETGGVSDFLIPKGTQGLSIDRTWNTVGMRGTGSHDLVLRDVNVPFAAKVIERNHSRVFQPNPYILFIPAVYLGIAEAARDEAVRFARSYQPNSLKHPIASLPNIQQTLGQIELEILSARHFLYSVARQYENQEFDSVQGWDGDFGAVKILVVQNTLSVVDKAMRIVGIHGLSLSHPLQRMYRDVRFGLHNPPMEDAVLRQLAVRVLEGKGNVHD</sequence>
<dbReference type="InterPro" id="IPR037069">
    <property type="entry name" value="AcylCoA_DH/ox_N_sf"/>
</dbReference>
<dbReference type="InterPro" id="IPR046373">
    <property type="entry name" value="Acyl-CoA_Oxase/DH_mid-dom_sf"/>
</dbReference>
<dbReference type="EMBL" id="VSDO01000004">
    <property type="protein sequence ID" value="TYA11233.1"/>
    <property type="molecule type" value="Genomic_DNA"/>
</dbReference>
<dbReference type="Pfam" id="PF08028">
    <property type="entry name" value="Acyl-CoA_dh_2"/>
    <property type="match status" value="1"/>
</dbReference>
<dbReference type="PANTHER" id="PTHR43884">
    <property type="entry name" value="ACYL-COA DEHYDROGENASE"/>
    <property type="match status" value="1"/>
</dbReference>
<keyword evidence="2" id="KW-0560">Oxidoreductase</keyword>
<evidence type="ECO:0000313" key="7">
    <source>
        <dbReference type="EMBL" id="TYA11233.1"/>
    </source>
</evidence>
<dbReference type="OrthoDB" id="9785203at2"/>
<accession>A0A5D0CMF9</accession>
<comment type="caution">
    <text evidence="7">The sequence shown here is derived from an EMBL/GenBank/DDBJ whole genome shotgun (WGS) entry which is preliminary data.</text>
</comment>
<name>A0A5D0CMF9_9BACL</name>
<dbReference type="Proteomes" id="UP000325218">
    <property type="component" value="Unassembled WGS sequence"/>
</dbReference>
<feature type="compositionally biased region" description="Polar residues" evidence="3">
    <location>
        <begin position="134"/>
        <end position="150"/>
    </location>
</feature>
<feature type="domain" description="Acyl-CoA oxidase/dehydrogenase middle" evidence="4">
    <location>
        <begin position="134"/>
        <end position="221"/>
    </location>
</feature>
<dbReference type="InterPro" id="IPR006091">
    <property type="entry name" value="Acyl-CoA_Oxase/DH_mid-dom"/>
</dbReference>
<dbReference type="PANTHER" id="PTHR43884:SF25">
    <property type="entry name" value="ACYL-COA DEHYDROGENASE YDBM-RELATED"/>
    <property type="match status" value="1"/>
</dbReference>
<dbReference type="Pfam" id="PF02771">
    <property type="entry name" value="Acyl-CoA_dh_N"/>
    <property type="match status" value="1"/>
</dbReference>
<feature type="domain" description="Acyl-CoA dehydrogenase C-terminal" evidence="6">
    <location>
        <begin position="247"/>
        <end position="366"/>
    </location>
</feature>
<dbReference type="InterPro" id="IPR013786">
    <property type="entry name" value="AcylCoA_DH/ox_N"/>
</dbReference>
<reference evidence="7 8" key="1">
    <citation type="submission" date="2019-08" db="EMBL/GenBank/DDBJ databases">
        <title>Genome sequencing of Paenibacillus faecis DSM 23593(T).</title>
        <authorList>
            <person name="Kook J.-K."/>
            <person name="Park S.-N."/>
            <person name="Lim Y.K."/>
        </authorList>
    </citation>
    <scope>NUCLEOTIDE SEQUENCE [LARGE SCALE GENOMIC DNA]</scope>
    <source>
        <strain evidence="7 8">DSM 23593</strain>
    </source>
</reference>
<dbReference type="SUPFAM" id="SSF56645">
    <property type="entry name" value="Acyl-CoA dehydrogenase NM domain-like"/>
    <property type="match status" value="1"/>
</dbReference>
<evidence type="ECO:0000259" key="5">
    <source>
        <dbReference type="Pfam" id="PF02771"/>
    </source>
</evidence>
<dbReference type="InterPro" id="IPR009100">
    <property type="entry name" value="AcylCoA_DH/oxidase_NM_dom_sf"/>
</dbReference>
<dbReference type="InterPro" id="IPR013107">
    <property type="entry name" value="Acyl-CoA_DH_C"/>
</dbReference>
<feature type="region of interest" description="Disordered" evidence="3">
    <location>
        <begin position="131"/>
        <end position="155"/>
    </location>
</feature>
<dbReference type="InterPro" id="IPR036250">
    <property type="entry name" value="AcylCo_DH-like_C"/>
</dbReference>
<keyword evidence="8" id="KW-1185">Reference proteome</keyword>
<keyword evidence="1" id="KW-0285">Flavoprotein</keyword>
<gene>
    <name evidence="7" type="ORF">FRY98_18865</name>
</gene>
<evidence type="ECO:0000256" key="2">
    <source>
        <dbReference type="ARBA" id="ARBA00023002"/>
    </source>
</evidence>
<evidence type="ECO:0000256" key="3">
    <source>
        <dbReference type="SAM" id="MobiDB-lite"/>
    </source>
</evidence>
<organism evidence="7 8">
    <name type="scientific">Paenibacillus faecis</name>
    <dbReference type="NCBI Taxonomy" id="862114"/>
    <lineage>
        <taxon>Bacteria</taxon>
        <taxon>Bacillati</taxon>
        <taxon>Bacillota</taxon>
        <taxon>Bacilli</taxon>
        <taxon>Bacillales</taxon>
        <taxon>Paenibacillaceae</taxon>
        <taxon>Paenibacillus</taxon>
    </lineage>
</organism>
<evidence type="ECO:0000256" key="1">
    <source>
        <dbReference type="ARBA" id="ARBA00022630"/>
    </source>
</evidence>
<feature type="domain" description="Acyl-CoA dehydrogenase/oxidase N-terminal" evidence="5">
    <location>
        <begin position="11"/>
        <end position="99"/>
    </location>
</feature>
<dbReference type="PIRSF" id="PIRSF016578">
    <property type="entry name" value="HsaA"/>
    <property type="match status" value="1"/>
</dbReference>
<dbReference type="Gene3D" id="1.20.140.10">
    <property type="entry name" value="Butyryl-CoA Dehydrogenase, subunit A, domain 3"/>
    <property type="match status" value="1"/>
</dbReference>
<evidence type="ECO:0000259" key="4">
    <source>
        <dbReference type="Pfam" id="PF02770"/>
    </source>
</evidence>
<dbReference type="RefSeq" id="WP_148454855.1">
    <property type="nucleotide sequence ID" value="NZ_VSDO01000004.1"/>
</dbReference>
<dbReference type="Pfam" id="PF02770">
    <property type="entry name" value="Acyl-CoA_dh_M"/>
    <property type="match status" value="1"/>
</dbReference>
<dbReference type="Gene3D" id="1.10.540.10">
    <property type="entry name" value="Acyl-CoA dehydrogenase/oxidase, N-terminal domain"/>
    <property type="match status" value="1"/>
</dbReference>
<dbReference type="Gene3D" id="2.40.110.10">
    <property type="entry name" value="Butyryl-CoA Dehydrogenase, subunit A, domain 2"/>
    <property type="match status" value="1"/>
</dbReference>